<dbReference type="Pfam" id="PF13568">
    <property type="entry name" value="OMP_b-brl_2"/>
    <property type="match status" value="1"/>
</dbReference>
<proteinExistence type="predicted"/>
<feature type="chain" id="PRO_5029778620" evidence="1">
    <location>
        <begin position="23"/>
        <end position="243"/>
    </location>
</feature>
<dbReference type="Proteomes" id="UP000466586">
    <property type="component" value="Unassembled WGS sequence"/>
</dbReference>
<accession>A0A7K1YA13</accession>
<sequence length="243" mass="26552">MKKLLKLTIATSLIIVSNSAISQTKTTGESTARFGVKAGVNLSKYSGKNSYDYSPSADYANNIGFNFTAYGDFGISKNFFIEPGISLQNKGSKLKANEDLFYGFESFKFKQTVFTIEIPVNAVWRIPTGSAGDFQLSAGPYIGFNIAGRNKLEGNFVAGPTVDYPALKFVTNTKDIDFGDSNDDDLKTIDFGINAGLTYRLNNGFLLSGNYGWGLTNLVPDNKRDGDDKLENRVLSFSVGYSF</sequence>
<evidence type="ECO:0000256" key="1">
    <source>
        <dbReference type="SAM" id="SignalP"/>
    </source>
</evidence>
<evidence type="ECO:0000313" key="4">
    <source>
        <dbReference type="Proteomes" id="UP000466586"/>
    </source>
</evidence>
<feature type="signal peptide" evidence="1">
    <location>
        <begin position="1"/>
        <end position="22"/>
    </location>
</feature>
<keyword evidence="1" id="KW-0732">Signal</keyword>
<evidence type="ECO:0000313" key="3">
    <source>
        <dbReference type="EMBL" id="MXV51427.1"/>
    </source>
</evidence>
<dbReference type="RefSeq" id="WP_160844596.1">
    <property type="nucleotide sequence ID" value="NZ_WVHT01000004.1"/>
</dbReference>
<dbReference type="EMBL" id="WVHT01000004">
    <property type="protein sequence ID" value="MXV51427.1"/>
    <property type="molecule type" value="Genomic_DNA"/>
</dbReference>
<organism evidence="3 4">
    <name type="scientific">Hufsiella arboris</name>
    <dbReference type="NCBI Taxonomy" id="2695275"/>
    <lineage>
        <taxon>Bacteria</taxon>
        <taxon>Pseudomonadati</taxon>
        <taxon>Bacteroidota</taxon>
        <taxon>Sphingobacteriia</taxon>
        <taxon>Sphingobacteriales</taxon>
        <taxon>Sphingobacteriaceae</taxon>
        <taxon>Hufsiella</taxon>
    </lineage>
</organism>
<gene>
    <name evidence="3" type="ORF">GS399_10635</name>
</gene>
<keyword evidence="4" id="KW-1185">Reference proteome</keyword>
<feature type="domain" description="Outer membrane protein beta-barrel" evidence="2">
    <location>
        <begin position="22"/>
        <end position="218"/>
    </location>
</feature>
<protein>
    <submittedName>
        <fullName evidence="3">Outer membrane beta-barrel protein</fullName>
    </submittedName>
</protein>
<dbReference type="AlphaFoldDB" id="A0A7K1YA13"/>
<dbReference type="InterPro" id="IPR025665">
    <property type="entry name" value="Beta-barrel_OMP_2"/>
</dbReference>
<comment type="caution">
    <text evidence="3">The sequence shown here is derived from an EMBL/GenBank/DDBJ whole genome shotgun (WGS) entry which is preliminary data.</text>
</comment>
<evidence type="ECO:0000259" key="2">
    <source>
        <dbReference type="Pfam" id="PF13568"/>
    </source>
</evidence>
<reference evidence="3 4" key="1">
    <citation type="submission" date="2019-11" db="EMBL/GenBank/DDBJ databases">
        <title>Pedobacter sp. HMF7647 Genome sequencing and assembly.</title>
        <authorList>
            <person name="Kang H."/>
            <person name="Kim H."/>
            <person name="Joh K."/>
        </authorList>
    </citation>
    <scope>NUCLEOTIDE SEQUENCE [LARGE SCALE GENOMIC DNA]</scope>
    <source>
        <strain evidence="3 4">HMF7647</strain>
    </source>
</reference>
<name>A0A7K1YA13_9SPHI</name>